<dbReference type="Proteomes" id="UP000265930">
    <property type="component" value="Unassembled WGS sequence"/>
</dbReference>
<sequence>MYQQIINQVVNYSEGIAITAILAILSYVAKGAGQIAIEFLKAKKQAVIATIGNDQYNFYRGIALDVYNRVEEEFRGQIGVSMLKSQAFDKYLLERIPGLTQEQIDHFRQSVVGYVNNVVKESNILDSATEVAVENQSEKVDSVSLDDNACMGTNEKTILEANQSGETANTVNISIPVSTNTGQTIAQETSNQASQSNVTQNIISQLSPQEALNQIHEIVKSVEIN</sequence>
<evidence type="ECO:0000313" key="2">
    <source>
        <dbReference type="Proteomes" id="UP000265930"/>
    </source>
</evidence>
<dbReference type="RefSeq" id="WP_119367060.1">
    <property type="nucleotide sequence ID" value="NZ_QXDJ01000003.1"/>
</dbReference>
<dbReference type="AlphaFoldDB" id="A0A399IML8"/>
<dbReference type="EMBL" id="QXDJ01000003">
    <property type="protein sequence ID" value="RII34293.1"/>
    <property type="molecule type" value="Genomic_DNA"/>
</dbReference>
<organism evidence="1 2">
    <name type="scientific">Clostridium chromiireducens</name>
    <dbReference type="NCBI Taxonomy" id="225345"/>
    <lineage>
        <taxon>Bacteria</taxon>
        <taxon>Bacillati</taxon>
        <taxon>Bacillota</taxon>
        <taxon>Clostridia</taxon>
        <taxon>Eubacteriales</taxon>
        <taxon>Clostridiaceae</taxon>
        <taxon>Clostridium</taxon>
    </lineage>
</organism>
<gene>
    <name evidence="1" type="ORF">D2A34_14175</name>
</gene>
<accession>A0A399IML8</accession>
<proteinExistence type="predicted"/>
<evidence type="ECO:0000313" key="1">
    <source>
        <dbReference type="EMBL" id="RII34293.1"/>
    </source>
</evidence>
<protein>
    <submittedName>
        <fullName evidence="1">Uncharacterized protein</fullName>
    </submittedName>
</protein>
<reference evidence="1 2" key="1">
    <citation type="submission" date="2018-08" db="EMBL/GenBank/DDBJ databases">
        <title>Genome of Clostridium chromiireducens C1, DSM12136.</title>
        <authorList>
            <person name="Xing M."/>
            <person name="Wei Y."/>
            <person name="Ang E.L."/>
            <person name="Zhao H."/>
            <person name="Zhang Y."/>
        </authorList>
    </citation>
    <scope>NUCLEOTIDE SEQUENCE [LARGE SCALE GENOMIC DNA]</scope>
    <source>
        <strain evidence="1 2">C1</strain>
    </source>
</reference>
<name>A0A399IML8_9CLOT</name>
<comment type="caution">
    <text evidence="1">The sequence shown here is derived from an EMBL/GenBank/DDBJ whole genome shotgun (WGS) entry which is preliminary data.</text>
</comment>